<keyword evidence="1" id="KW-0812">Transmembrane</keyword>
<dbReference type="RefSeq" id="WP_057839296.1">
    <property type="nucleotide sequence ID" value="NZ_LLXZ01000190.1"/>
</dbReference>
<keyword evidence="1" id="KW-0472">Membrane</keyword>
<evidence type="ECO:0000256" key="1">
    <source>
        <dbReference type="SAM" id="Phobius"/>
    </source>
</evidence>
<feature type="transmembrane region" description="Helical" evidence="1">
    <location>
        <begin position="32"/>
        <end position="51"/>
    </location>
</feature>
<dbReference type="AlphaFoldDB" id="A0A0R3KXH0"/>
<comment type="caution">
    <text evidence="2">The sequence shown here is derived from an EMBL/GenBank/DDBJ whole genome shotgun (WGS) entry which is preliminary data.</text>
</comment>
<dbReference type="OrthoDB" id="8239721at2"/>
<keyword evidence="1" id="KW-1133">Transmembrane helix</keyword>
<proteinExistence type="predicted"/>
<accession>A0A0R3KXH0</accession>
<feature type="transmembrane region" description="Helical" evidence="1">
    <location>
        <begin position="7"/>
        <end position="26"/>
    </location>
</feature>
<organism evidence="2 3">
    <name type="scientific">Bradyrhizobium jicamae</name>
    <dbReference type="NCBI Taxonomy" id="280332"/>
    <lineage>
        <taxon>Bacteria</taxon>
        <taxon>Pseudomonadati</taxon>
        <taxon>Pseudomonadota</taxon>
        <taxon>Alphaproteobacteria</taxon>
        <taxon>Hyphomicrobiales</taxon>
        <taxon>Nitrobacteraceae</taxon>
        <taxon>Bradyrhizobium</taxon>
    </lineage>
</organism>
<evidence type="ECO:0000313" key="3">
    <source>
        <dbReference type="Proteomes" id="UP000050863"/>
    </source>
</evidence>
<evidence type="ECO:0000313" key="2">
    <source>
        <dbReference type="EMBL" id="KRQ97605.1"/>
    </source>
</evidence>
<dbReference type="Proteomes" id="UP000050863">
    <property type="component" value="Unassembled WGS sequence"/>
</dbReference>
<sequence>MDQEKRLKLAAVFFAIFWIGGMLWWSGEYHPAHIILLAVCGTLGGYLWYLAMRWVFRHMHLLPRNGDNGAGRETP</sequence>
<reference evidence="2 3" key="1">
    <citation type="submission" date="2014-03" db="EMBL/GenBank/DDBJ databases">
        <title>Bradyrhizobium valentinum sp. nov., isolated from effective nodules of Lupinus mariae-josephae, a lupine endemic of basic-lime soils in Eastern Spain.</title>
        <authorList>
            <person name="Duran D."/>
            <person name="Rey L."/>
            <person name="Navarro A."/>
            <person name="Busquets A."/>
            <person name="Imperial J."/>
            <person name="Ruiz-Argueso T."/>
        </authorList>
    </citation>
    <scope>NUCLEOTIDE SEQUENCE [LARGE SCALE GENOMIC DNA]</scope>
    <source>
        <strain evidence="2 3">PAC68</strain>
    </source>
</reference>
<protein>
    <submittedName>
        <fullName evidence="2">Uncharacterized protein</fullName>
    </submittedName>
</protein>
<keyword evidence="3" id="KW-1185">Reference proteome</keyword>
<dbReference type="EMBL" id="LLXZ01000190">
    <property type="protein sequence ID" value="KRQ97605.1"/>
    <property type="molecule type" value="Genomic_DNA"/>
</dbReference>
<name>A0A0R3KXH0_9BRAD</name>
<gene>
    <name evidence="2" type="ORF">CQ12_36390</name>
</gene>